<accession>A0A5P9P098</accession>
<proteinExistence type="predicted"/>
<evidence type="ECO:0000256" key="1">
    <source>
        <dbReference type="SAM" id="Phobius"/>
    </source>
</evidence>
<evidence type="ECO:0000313" key="3">
    <source>
        <dbReference type="Proteomes" id="UP000326170"/>
    </source>
</evidence>
<feature type="transmembrane region" description="Helical" evidence="1">
    <location>
        <begin position="72"/>
        <end position="92"/>
    </location>
</feature>
<name>A0A5P9P098_9EURY</name>
<dbReference type="KEGG" id="nas:GCU68_02770"/>
<keyword evidence="1" id="KW-0472">Membrane</keyword>
<dbReference type="InterPro" id="IPR058307">
    <property type="entry name" value="DUF7994"/>
</dbReference>
<feature type="transmembrane region" description="Helical" evidence="1">
    <location>
        <begin position="40"/>
        <end position="60"/>
    </location>
</feature>
<protein>
    <submittedName>
        <fullName evidence="2">Uncharacterized protein</fullName>
    </submittedName>
</protein>
<organism evidence="2 3">
    <name type="scientific">Natronorubrum aibiense</name>
    <dbReference type="NCBI Taxonomy" id="348826"/>
    <lineage>
        <taxon>Archaea</taxon>
        <taxon>Methanobacteriati</taxon>
        <taxon>Methanobacteriota</taxon>
        <taxon>Stenosarchaea group</taxon>
        <taxon>Halobacteria</taxon>
        <taxon>Halobacteriales</taxon>
        <taxon>Natrialbaceae</taxon>
        <taxon>Natronorubrum</taxon>
    </lineage>
</organism>
<reference evidence="2 3" key="1">
    <citation type="journal article" date="2007" name="Int. J. Syst. Evol. Microbiol.">
        <title>Natronorubrum sulfidifaciens sp. nov., an extremely haloalkaliphilic archaeon isolated from Aiding salt lake in Xin-Jiang, China.</title>
        <authorList>
            <person name="Cui H.L."/>
            <person name="Tohty D."/>
            <person name="Liu H.C."/>
            <person name="Liu S.J."/>
            <person name="Oren A."/>
            <person name="Zhou P.J."/>
        </authorList>
    </citation>
    <scope>NUCLEOTIDE SEQUENCE [LARGE SCALE GENOMIC DNA]</scope>
    <source>
        <strain evidence="2 3">7-3</strain>
    </source>
</reference>
<dbReference type="AlphaFoldDB" id="A0A5P9P098"/>
<dbReference type="Proteomes" id="UP000326170">
    <property type="component" value="Chromosome"/>
</dbReference>
<gene>
    <name evidence="2" type="ORF">GCU68_02770</name>
</gene>
<dbReference type="OrthoDB" id="206295at2157"/>
<keyword evidence="3" id="KW-1185">Reference proteome</keyword>
<evidence type="ECO:0000313" key="2">
    <source>
        <dbReference type="EMBL" id="QFU81554.1"/>
    </source>
</evidence>
<dbReference type="GeneID" id="42299936"/>
<sequence>MTSGTRIVRRGLAGGGLVTLLLAASFLVLGESTQLTTVVLVAWLVVVGAAMLAAGTRERVTVGSRTLEWPRVAAVAITMLAVGWATISAVSLLEGDGITGLGTLEAVVTVFVVGYFAWFARECWVGGALLDDETFAVD</sequence>
<dbReference type="Pfam" id="PF25957">
    <property type="entry name" value="DUF7994"/>
    <property type="match status" value="1"/>
</dbReference>
<keyword evidence="1" id="KW-0812">Transmembrane</keyword>
<keyword evidence="1" id="KW-1133">Transmembrane helix</keyword>
<dbReference type="RefSeq" id="WP_152938934.1">
    <property type="nucleotide sequence ID" value="NZ_CP045488.1"/>
</dbReference>
<feature type="transmembrane region" description="Helical" evidence="1">
    <location>
        <begin position="98"/>
        <end position="120"/>
    </location>
</feature>
<dbReference type="EMBL" id="CP045488">
    <property type="protein sequence ID" value="QFU81554.1"/>
    <property type="molecule type" value="Genomic_DNA"/>
</dbReference>